<sequence length="2336" mass="266689">MSVFRFGTVRSPPRRPTVQGSEQSPFCTSPSQLQEVTLDPNASASGAVPFTMGLRSPGKTSPIRGRTVKEYEDQLTQLRKENFNLKLRIYFLEERMGHMNAADDKEDPVKKNIELKVEAEQLRKEVSDKEVLICQAAKALELADEEHQGELKKIREERHIEKEEMKSRIQELETELKEYENKLKDPKFLQLDSTALMTEVFGLGAANTCDDHHDQEEIEKMKHHIEELEAQVQQLEFTLQQETVHSSQLETELQEAQQEAQHVSVRCQGLELELKQCGNKLEDLVQELDQRGQDLAGCNLRIRTLEEALSAKEPEIQIKVQELCERDRIIEEKQSQIEQQNKVLVEIQITLDEKQRQIEVLRSSLAARDSSIADLEARLAKAKANARNLEAKLDASVHEANRLREEVTTLKAQQKRINNRSREHMQQELDLLSPLRRRSSNLSSISDDLASPGRRVRQSSEDDHVVRKHLLGLKEKEEKLKTAEESNKELGTQLEKARQETEALEEKVKQLESARQDAEHKLQETEKKMKDRESKSNKFEEDYIKACQAIKSFLKRTKEMDQEINKLKSELKRRDERIHDLMSEVNELQDACNKAKWEAHQLQAQAQVPGGGMPGAYEDVRDMTEEENERLWAEVEDKNKKLAQLTKERDNLSTEMENQVQTLLTRLKDKEMLLEEYKERAATSVNELESRDNRIKELEEDLSQLRKALETSQLKVHDLEGKDDGKEISNNIPVVRESNNSSSPEALVLQLEGKNREVERLNGELRKRTNNLQELVNRELWDKNREIENLQDRINSIRERKDLEIMSLQEQVSSRDFQLKMLQDKVAELGIRVNFPTSLMMKELQQIPVTFNHHVHFQQPSMSSGITLRNEAGDVCREDFGIATGSSTSCTPKDEMSCLRDQLQVSVEERKYLCCKVEELRERLRNTPERDSDSRALRSECARLREEIDRVNAWRKEAGDACALLTKRLEELAWFLSSLLRHPEHLGGLSAKHRQLLKEAVDRSMEVSRSLSVSLSINNPDFTNASLPPLLDSFSSLLMSTSDVNLNITDLLGVEGEDEGEISNNNRAQQENLKSFGTSACETTLAPNRQCFRSSGRNREIAQIQGIKDSATSEDNCASRDKIIGEQAQLIAQLRSQVETLTHEIRQRDIEFSRSQNNGLNICNRTEVAAVLFEPRSGSASPRRHSSASSGPVLKSKTETERLLDVEETEELLSSMTFYNSQHLSSNVGEDSVSPERRALPEELSSSHQEKHTDVAKRSVSSPVKSTNAAGEVGVQGVTVASGRAVLKKQDHSNSTKSSYRMRRSSSASTVALSQLQQSIHHHDVHAGSLSESEAWSEPDRNVSLARIGLKEESTKVVLSPRTGVSGCTLISSARPRNDRIIQEETDTSESPEETAHEISRIQGKRGKNDSGEVRRLQNRLRALEQVNDALRAEMTILQQMAPPLLPPPAETNDKPSAHGMSINTSHIYKKKLDKSTNIEQLEGMEGSNVTSVTIPIHLLEQIRYQREKLESSLYHNDFIRRQLEGLISSLSSQGGDNMMSLWQKMKETAEQFEEARHQNQELETRLQEMEVQLEESKEKARLANAATEQLQVTQQTVSILQEQISSLESQLQEKDNEILERKCLMLELENQTKQQSIETEKMVQEAVRLKEEAERQILAAGNMKLEGDNKLQEAQKLITEAEKTKLEVEGQLIEIKKKAENAKLQIKDAEIKNIVLQIEKESILREKEIIQKDKEITQKEKNTVQEHKVTVQREKEIIEEERKALQKQKETMQKEMEEHMEKVESLVHDAKKQKEEAEMQIKAAKKKMQEAELLKQAADRKLKAAEEMSILLEKHSKDALDMRTKEMEVRLTQQLSEEKKKLHEKQCVNMAEMEKKIHEAEELRREFHTELQSRIEEAQKQEGEIRAEADMRIKDIEERSKEREMELKKRLQELERCCRKKERELMRQLDEVTVAASQAALERTRLANEKLHLEQELRRHEARETEFVREKKDSENCLLVAKEQLEKEMLVLQRRNEDLEKCVKELEASNLELKMQLDRLHMKEQPSSPSGGPDASSSPTHMKAGRTSPGSYSSGLDLLTGERGSLPNSPWGTTATVSLEYIGSQNEDKEQCRDRSGRGSDSGRSEGLTGLSSLVHHGFGRQHSELSDYMSEDQALEEYGAIFTKTCSSSYWVRTLAEQHSTSSNSVPADPSSMRNINSSPDLGIESDQGRFSSLEAASSGVQMDTPKVVSSMEGYHSDFDPNLTAVVIDSRCDTAFRPYKELEQENMLLKRRLARTHRALEETLTQLTVANQRKKQVEQAICKQLHKTHHILRRAKVNLNARSADGVTPSLEMK</sequence>
<feature type="coiled-coil region" evidence="3">
    <location>
        <begin position="2261"/>
        <end position="2302"/>
    </location>
</feature>
<dbReference type="GO" id="GO:0007099">
    <property type="term" value="P:centriole replication"/>
    <property type="evidence" value="ECO:0007669"/>
    <property type="project" value="TreeGrafter"/>
</dbReference>
<feature type="coiled-coil region" evidence="3">
    <location>
        <begin position="748"/>
        <end position="800"/>
    </location>
</feature>
<feature type="coiled-coil region" evidence="3">
    <location>
        <begin position="1546"/>
        <end position="1720"/>
    </location>
</feature>
<feature type="region of interest" description="Disordered" evidence="4">
    <location>
        <begin position="2043"/>
        <end position="2132"/>
    </location>
</feature>
<accession>A0A2J7RKY6</accession>
<evidence type="ECO:0000256" key="1">
    <source>
        <dbReference type="ARBA" id="ARBA00004496"/>
    </source>
</evidence>
<dbReference type="GO" id="GO:0001578">
    <property type="term" value="P:microtubule bundle formation"/>
    <property type="evidence" value="ECO:0007669"/>
    <property type="project" value="TreeGrafter"/>
</dbReference>
<feature type="compositionally biased region" description="Basic and acidic residues" evidence="4">
    <location>
        <begin position="1248"/>
        <end position="1257"/>
    </location>
</feature>
<comment type="subcellular location">
    <subcellularLocation>
        <location evidence="1">Cytoplasm</location>
    </subcellularLocation>
</comment>
<feature type="compositionally biased region" description="Low complexity" evidence="4">
    <location>
        <begin position="1175"/>
        <end position="1192"/>
    </location>
</feature>
<feature type="region of interest" description="Disordered" evidence="4">
    <location>
        <begin position="440"/>
        <end position="534"/>
    </location>
</feature>
<feature type="compositionally biased region" description="Basic and acidic residues" evidence="4">
    <location>
        <begin position="2107"/>
        <end position="2125"/>
    </location>
</feature>
<name>A0A2J7RKY6_9NEOP</name>
<feature type="compositionally biased region" description="Low complexity" evidence="4">
    <location>
        <begin position="1295"/>
        <end position="1309"/>
    </location>
</feature>
<dbReference type="GO" id="GO:0008017">
    <property type="term" value="F:microtubule binding"/>
    <property type="evidence" value="ECO:0007669"/>
    <property type="project" value="TreeGrafter"/>
</dbReference>
<dbReference type="GO" id="GO:0000242">
    <property type="term" value="C:pericentriolar material"/>
    <property type="evidence" value="ECO:0007669"/>
    <property type="project" value="TreeGrafter"/>
</dbReference>
<dbReference type="InterPro" id="IPR042791">
    <property type="entry name" value="CDK5RAP2"/>
</dbReference>
<feature type="compositionally biased region" description="Polar residues" evidence="4">
    <location>
        <begin position="18"/>
        <end position="29"/>
    </location>
</feature>
<feature type="coiled-coil region" evidence="3">
    <location>
        <begin position="218"/>
        <end position="287"/>
    </location>
</feature>
<organism evidence="6 7">
    <name type="scientific">Cryptotermes secundus</name>
    <dbReference type="NCBI Taxonomy" id="105785"/>
    <lineage>
        <taxon>Eukaryota</taxon>
        <taxon>Metazoa</taxon>
        <taxon>Ecdysozoa</taxon>
        <taxon>Arthropoda</taxon>
        <taxon>Hexapoda</taxon>
        <taxon>Insecta</taxon>
        <taxon>Pterygota</taxon>
        <taxon>Neoptera</taxon>
        <taxon>Polyneoptera</taxon>
        <taxon>Dictyoptera</taxon>
        <taxon>Blattodea</taxon>
        <taxon>Blattoidea</taxon>
        <taxon>Termitoidae</taxon>
        <taxon>Kalotermitidae</taxon>
        <taxon>Cryptotermitinae</taxon>
        <taxon>Cryptotermes</taxon>
    </lineage>
</organism>
<keyword evidence="3" id="KW-0175">Coiled coil</keyword>
<feature type="compositionally biased region" description="Basic and acidic residues" evidence="4">
    <location>
        <begin position="495"/>
        <end position="534"/>
    </location>
</feature>
<dbReference type="SUPFAM" id="SSF57997">
    <property type="entry name" value="Tropomyosin"/>
    <property type="match status" value="2"/>
</dbReference>
<dbReference type="InParanoid" id="A0A2J7RKY6"/>
<feature type="compositionally biased region" description="Polar residues" evidence="4">
    <location>
        <begin position="1259"/>
        <end position="1269"/>
    </location>
</feature>
<feature type="compositionally biased region" description="Polar residues" evidence="4">
    <location>
        <begin position="2087"/>
        <end position="2098"/>
    </location>
</feature>
<reference evidence="6 7" key="1">
    <citation type="submission" date="2017-12" db="EMBL/GenBank/DDBJ databases">
        <title>Hemimetabolous genomes reveal molecular basis of termite eusociality.</title>
        <authorList>
            <person name="Harrison M.C."/>
            <person name="Jongepier E."/>
            <person name="Robertson H.M."/>
            <person name="Arning N."/>
            <person name="Bitard-Feildel T."/>
            <person name="Chao H."/>
            <person name="Childers C.P."/>
            <person name="Dinh H."/>
            <person name="Doddapaneni H."/>
            <person name="Dugan S."/>
            <person name="Gowin J."/>
            <person name="Greiner C."/>
            <person name="Han Y."/>
            <person name="Hu H."/>
            <person name="Hughes D.S.T."/>
            <person name="Huylmans A.-K."/>
            <person name="Kemena C."/>
            <person name="Kremer L.P.M."/>
            <person name="Lee S.L."/>
            <person name="Lopez-Ezquerra A."/>
            <person name="Mallet L."/>
            <person name="Monroy-Kuhn J.M."/>
            <person name="Moser A."/>
            <person name="Murali S.C."/>
            <person name="Muzny D.M."/>
            <person name="Otani S."/>
            <person name="Piulachs M.-D."/>
            <person name="Poelchau M."/>
            <person name="Qu J."/>
            <person name="Schaub F."/>
            <person name="Wada-Katsumata A."/>
            <person name="Worley K.C."/>
            <person name="Xie Q."/>
            <person name="Ylla G."/>
            <person name="Poulsen M."/>
            <person name="Gibbs R.A."/>
            <person name="Schal C."/>
            <person name="Richards S."/>
            <person name="Belles X."/>
            <person name="Korb J."/>
            <person name="Bornberg-Bauer E."/>
        </authorList>
    </citation>
    <scope>NUCLEOTIDE SEQUENCE [LARGE SCALE GENOMIC DNA]</scope>
    <source>
        <tissue evidence="6">Whole body</tissue>
    </source>
</reference>
<feature type="compositionally biased region" description="Basic and acidic residues" evidence="4">
    <location>
        <begin position="472"/>
        <end position="488"/>
    </location>
</feature>
<feature type="compositionally biased region" description="Low complexity" evidence="4">
    <location>
        <begin position="2047"/>
        <end position="2060"/>
    </location>
</feature>
<dbReference type="GO" id="GO:0097431">
    <property type="term" value="C:mitotic spindle pole"/>
    <property type="evidence" value="ECO:0007669"/>
    <property type="project" value="TreeGrafter"/>
</dbReference>
<gene>
    <name evidence="6" type="ORF">B7P43_G13036</name>
</gene>
<dbReference type="Proteomes" id="UP000235965">
    <property type="component" value="Unassembled WGS sequence"/>
</dbReference>
<proteinExistence type="predicted"/>
<protein>
    <recommendedName>
        <fullName evidence="5">Centrosomin N-terminal motif 1 domain-containing protein</fullName>
    </recommendedName>
</protein>
<evidence type="ECO:0000256" key="2">
    <source>
        <dbReference type="ARBA" id="ARBA00022490"/>
    </source>
</evidence>
<feature type="region of interest" description="Disordered" evidence="4">
    <location>
        <begin position="1"/>
        <end position="29"/>
    </location>
</feature>
<keyword evidence="7" id="KW-1185">Reference proteome</keyword>
<dbReference type="GO" id="GO:0007059">
    <property type="term" value="P:chromosome segregation"/>
    <property type="evidence" value="ECO:0007669"/>
    <property type="project" value="TreeGrafter"/>
</dbReference>
<dbReference type="GO" id="GO:0046600">
    <property type="term" value="P:negative regulation of centriole replication"/>
    <property type="evidence" value="ECO:0007669"/>
    <property type="project" value="TreeGrafter"/>
</dbReference>
<evidence type="ECO:0000256" key="3">
    <source>
        <dbReference type="SAM" id="Coils"/>
    </source>
</evidence>
<dbReference type="GO" id="GO:0005737">
    <property type="term" value="C:cytoplasm"/>
    <property type="evidence" value="ECO:0007669"/>
    <property type="project" value="UniProtKB-SubCell"/>
</dbReference>
<dbReference type="STRING" id="105785.A0A2J7RKY6"/>
<dbReference type="InterPro" id="IPR012943">
    <property type="entry name" value="Cnn_1N"/>
</dbReference>
<feature type="coiled-coil region" evidence="3">
    <location>
        <begin position="1749"/>
        <end position="1829"/>
    </location>
</feature>
<dbReference type="OrthoDB" id="10255000at2759"/>
<feature type="region of interest" description="Disordered" evidence="4">
    <location>
        <begin position="1224"/>
        <end position="1269"/>
    </location>
</feature>
<feature type="coiled-coil region" evidence="3">
    <location>
        <begin position="112"/>
        <end position="189"/>
    </location>
</feature>
<feature type="coiled-coil region" evidence="3">
    <location>
        <begin position="330"/>
        <end position="420"/>
    </location>
</feature>
<feature type="region of interest" description="Disordered" evidence="4">
    <location>
        <begin position="1287"/>
        <end position="1311"/>
    </location>
</feature>
<evidence type="ECO:0000259" key="5">
    <source>
        <dbReference type="Pfam" id="PF07989"/>
    </source>
</evidence>
<dbReference type="FunCoup" id="A0A2J7RKY6">
    <property type="interactions" value="73"/>
</dbReference>
<dbReference type="Pfam" id="PF07989">
    <property type="entry name" value="Cnn_1N"/>
    <property type="match status" value="1"/>
</dbReference>
<dbReference type="GO" id="GO:0090266">
    <property type="term" value="P:regulation of mitotic cell cycle spindle assembly checkpoint"/>
    <property type="evidence" value="ECO:0007669"/>
    <property type="project" value="TreeGrafter"/>
</dbReference>
<dbReference type="EMBL" id="NEVH01002702">
    <property type="protein sequence ID" value="PNF41503.1"/>
    <property type="molecule type" value="Genomic_DNA"/>
</dbReference>
<dbReference type="GO" id="GO:0035371">
    <property type="term" value="C:microtubule plus-end"/>
    <property type="evidence" value="ECO:0007669"/>
    <property type="project" value="TreeGrafter"/>
</dbReference>
<feature type="region of interest" description="Disordered" evidence="4">
    <location>
        <begin position="1175"/>
        <end position="1199"/>
    </location>
</feature>
<evidence type="ECO:0000256" key="4">
    <source>
        <dbReference type="SAM" id="MobiDB-lite"/>
    </source>
</evidence>
<dbReference type="GO" id="GO:0043015">
    <property type="term" value="F:gamma-tubulin binding"/>
    <property type="evidence" value="ECO:0007669"/>
    <property type="project" value="TreeGrafter"/>
</dbReference>
<feature type="region of interest" description="Disordered" evidence="4">
    <location>
        <begin position="1380"/>
        <end position="1414"/>
    </location>
</feature>
<dbReference type="PANTHER" id="PTHR46930">
    <property type="entry name" value="CDK5 REGULATORY SUBUNIT-ASSOCIATED PROTEIN 2"/>
    <property type="match status" value="1"/>
</dbReference>
<feature type="domain" description="Centrosomin N-terminal motif 1" evidence="5">
    <location>
        <begin position="67"/>
        <end position="141"/>
    </location>
</feature>
<evidence type="ECO:0000313" key="7">
    <source>
        <dbReference type="Proteomes" id="UP000235965"/>
    </source>
</evidence>
<keyword evidence="2" id="KW-0963">Cytoplasm</keyword>
<dbReference type="Gene3D" id="1.10.287.1490">
    <property type="match status" value="1"/>
</dbReference>
<feature type="compositionally biased region" description="Acidic residues" evidence="4">
    <location>
        <begin position="1384"/>
        <end position="1393"/>
    </location>
</feature>
<dbReference type="PANTHER" id="PTHR46930:SF1">
    <property type="entry name" value="CDK5 REGULATORY SUBUNIT-ASSOCIATED PROTEIN 2"/>
    <property type="match status" value="1"/>
</dbReference>
<feature type="coiled-coil region" evidence="3">
    <location>
        <begin position="1414"/>
        <end position="1441"/>
    </location>
</feature>
<feature type="compositionally biased region" description="Low complexity" evidence="4">
    <location>
        <begin position="440"/>
        <end position="449"/>
    </location>
</feature>
<evidence type="ECO:0000313" key="6">
    <source>
        <dbReference type="EMBL" id="PNF41503.1"/>
    </source>
</evidence>
<comment type="caution">
    <text evidence="6">The sequence shown here is derived from an EMBL/GenBank/DDBJ whole genome shotgun (WGS) entry which is preliminary data.</text>
</comment>
<dbReference type="GO" id="GO:0000132">
    <property type="term" value="P:establishment of mitotic spindle orientation"/>
    <property type="evidence" value="ECO:0007669"/>
    <property type="project" value="TreeGrafter"/>
</dbReference>